<protein>
    <submittedName>
        <fullName evidence="1">GxxExxY protein</fullName>
    </submittedName>
</protein>
<comment type="caution">
    <text evidence="1">The sequence shown here is derived from an EMBL/GenBank/DDBJ whole genome shotgun (WGS) entry which is preliminary data.</text>
</comment>
<dbReference type="InterPro" id="IPR026350">
    <property type="entry name" value="GxxExxY"/>
</dbReference>
<reference evidence="1" key="1">
    <citation type="journal article" date="2021" name="PeerJ">
        <title>Extensive microbial diversity within the chicken gut microbiome revealed by metagenomics and culture.</title>
        <authorList>
            <person name="Gilroy R."/>
            <person name="Ravi A."/>
            <person name="Getino M."/>
            <person name="Pursley I."/>
            <person name="Horton D.L."/>
            <person name="Alikhan N.F."/>
            <person name="Baker D."/>
            <person name="Gharbi K."/>
            <person name="Hall N."/>
            <person name="Watson M."/>
            <person name="Adriaenssens E.M."/>
            <person name="Foster-Nyarko E."/>
            <person name="Jarju S."/>
            <person name="Secka A."/>
            <person name="Antonio M."/>
            <person name="Oren A."/>
            <person name="Chaudhuri R.R."/>
            <person name="La Ragione R."/>
            <person name="Hildebrand F."/>
            <person name="Pallen M.J."/>
        </authorList>
    </citation>
    <scope>NUCLEOTIDE SEQUENCE</scope>
    <source>
        <strain evidence="1">Gambia2-208</strain>
    </source>
</reference>
<dbReference type="AlphaFoldDB" id="A0A9D2CKJ6"/>
<dbReference type="EMBL" id="DXCV01000004">
    <property type="protein sequence ID" value="HIY87146.1"/>
    <property type="molecule type" value="Genomic_DNA"/>
</dbReference>
<name>A0A9D2CKJ6_9BACE</name>
<dbReference type="NCBIfam" id="TIGR04256">
    <property type="entry name" value="GxxExxY"/>
    <property type="match status" value="1"/>
</dbReference>
<sequence>MTTDFVETDYLYKEDTDDIIAAFYEVYNTLGYGFLERVYQNALYLELLQRGFDCKAQYPIKVKFKGREVGEYYADILVNNCVIVELKSVDRLLRAHELQLINYLKATDIEVGLLLNFGESPQIRRKIFTNDHK</sequence>
<evidence type="ECO:0000313" key="2">
    <source>
        <dbReference type="Proteomes" id="UP000886851"/>
    </source>
</evidence>
<proteinExistence type="predicted"/>
<organism evidence="1 2">
    <name type="scientific">Candidatus Bacteroides pullicola</name>
    <dbReference type="NCBI Taxonomy" id="2838475"/>
    <lineage>
        <taxon>Bacteria</taxon>
        <taxon>Pseudomonadati</taxon>
        <taxon>Bacteroidota</taxon>
        <taxon>Bacteroidia</taxon>
        <taxon>Bacteroidales</taxon>
        <taxon>Bacteroidaceae</taxon>
        <taxon>Bacteroides</taxon>
    </lineage>
</organism>
<evidence type="ECO:0000313" key="1">
    <source>
        <dbReference type="EMBL" id="HIY87146.1"/>
    </source>
</evidence>
<dbReference type="Proteomes" id="UP000886851">
    <property type="component" value="Unassembled WGS sequence"/>
</dbReference>
<reference evidence="1" key="2">
    <citation type="submission" date="2021-04" db="EMBL/GenBank/DDBJ databases">
        <authorList>
            <person name="Gilroy R."/>
        </authorList>
    </citation>
    <scope>NUCLEOTIDE SEQUENCE</scope>
    <source>
        <strain evidence="1">Gambia2-208</strain>
    </source>
</reference>
<accession>A0A9D2CKJ6</accession>
<gene>
    <name evidence="1" type="ORF">H9824_00355</name>
</gene>
<dbReference type="Pfam" id="PF13366">
    <property type="entry name" value="PDDEXK_3"/>
    <property type="match status" value="1"/>
</dbReference>